<reference evidence="1 2" key="1">
    <citation type="journal article" date="2010" name="PLoS ONE">
        <title>The glycobiome of the rumen bacterium Butyrivibrio proteoclasticus B316(T) highlights adaptation to a polysaccharide-rich environment.</title>
        <authorList>
            <person name="Kelly W.J."/>
            <person name="Leahy S.C."/>
            <person name="Altermann E."/>
            <person name="Yeoman C.J."/>
            <person name="Dunne J.C."/>
            <person name="Kong Z."/>
            <person name="Pacheco D.M."/>
            <person name="Li D."/>
            <person name="Noel S.J."/>
            <person name="Moon C.D."/>
            <person name="Cookson A.L."/>
            <person name="Attwood G.T."/>
        </authorList>
    </citation>
    <scope>NUCLEOTIDE SEQUENCE [LARGE SCALE GENOMIC DNA]</scope>
    <source>
        <strain evidence="2">ATCC 51982 / DSM 14932 / B316</strain>
    </source>
</reference>
<accession>E0S391</accession>
<proteinExistence type="predicted"/>
<dbReference type="Proteomes" id="UP000001299">
    <property type="component" value="Chromosome 2"/>
</dbReference>
<name>E0S391_BUTPB</name>
<protein>
    <submittedName>
        <fullName evidence="1">Uncharacterized protein</fullName>
    </submittedName>
</protein>
<gene>
    <name evidence="1" type="ordered locus">bpr_III187</name>
</gene>
<sequence length="173" mass="20401">MQSRYLENAYQIPNVVPYHHLIKHRFVVLHCFPGELANTSARPISFVTSSLLMYFQRKPVRVTEKRHFFTRESIPSYRFTRDTHRLQFCDGLIYTIYTESKMTQSVSFGRRTEWMILHNKKFNFAVIELKVNLPIIPFRSIVLSQNSKAKLIMVKVQSSVFVGTNHRNMMNAI</sequence>
<dbReference type="STRING" id="515622.bpr_III187"/>
<dbReference type="HOGENOM" id="CLU_1544771_0_0_9"/>
<keyword evidence="2" id="KW-1185">Reference proteome</keyword>
<organism evidence="1 2">
    <name type="scientific">Butyrivibrio proteoclasticus (strain ATCC 51982 / DSM 14932 / B316)</name>
    <name type="common">Clostridium proteoclasticum</name>
    <dbReference type="NCBI Taxonomy" id="515622"/>
    <lineage>
        <taxon>Bacteria</taxon>
        <taxon>Bacillati</taxon>
        <taxon>Bacillota</taxon>
        <taxon>Clostridia</taxon>
        <taxon>Lachnospirales</taxon>
        <taxon>Lachnospiraceae</taxon>
        <taxon>Butyrivibrio</taxon>
    </lineage>
</organism>
<evidence type="ECO:0000313" key="2">
    <source>
        <dbReference type="Proteomes" id="UP000001299"/>
    </source>
</evidence>
<dbReference type="KEGG" id="bpb:bpr_III187"/>
<dbReference type="AlphaFoldDB" id="E0S391"/>
<dbReference type="EMBL" id="CP001811">
    <property type="protein sequence ID" value="ADL35873.1"/>
    <property type="molecule type" value="Genomic_DNA"/>
</dbReference>
<evidence type="ECO:0000313" key="1">
    <source>
        <dbReference type="EMBL" id="ADL35873.1"/>
    </source>
</evidence>